<keyword evidence="2" id="KW-1185">Reference proteome</keyword>
<reference evidence="2" key="1">
    <citation type="submission" date="2015-11" db="EMBL/GenBank/DDBJ databases">
        <authorList>
            <person name="Varghese N."/>
        </authorList>
    </citation>
    <scope>NUCLEOTIDE SEQUENCE [LARGE SCALE GENOMIC DNA]</scope>
    <source>
        <strain evidence="2">DSM 45899</strain>
    </source>
</reference>
<evidence type="ECO:0000313" key="1">
    <source>
        <dbReference type="EMBL" id="CUU60228.1"/>
    </source>
</evidence>
<evidence type="ECO:0000313" key="2">
    <source>
        <dbReference type="Proteomes" id="UP000198802"/>
    </source>
</evidence>
<dbReference type="AlphaFoldDB" id="A0A0S4QY65"/>
<dbReference type="EMBL" id="FAOZ01000037">
    <property type="protein sequence ID" value="CUU60228.1"/>
    <property type="molecule type" value="Genomic_DNA"/>
</dbReference>
<dbReference type="Proteomes" id="UP000198802">
    <property type="component" value="Unassembled WGS sequence"/>
</dbReference>
<proteinExistence type="predicted"/>
<organism evidence="1 2">
    <name type="scientific">Parafrankia irregularis</name>
    <dbReference type="NCBI Taxonomy" id="795642"/>
    <lineage>
        <taxon>Bacteria</taxon>
        <taxon>Bacillati</taxon>
        <taxon>Actinomycetota</taxon>
        <taxon>Actinomycetes</taxon>
        <taxon>Frankiales</taxon>
        <taxon>Frankiaceae</taxon>
        <taxon>Parafrankia</taxon>
    </lineage>
</organism>
<gene>
    <name evidence="1" type="ORF">Ga0074812_13712</name>
</gene>
<dbReference type="InterPro" id="IPR026337">
    <property type="entry name" value="AKG_HExxH"/>
</dbReference>
<name>A0A0S4QY65_9ACTN</name>
<dbReference type="NCBIfam" id="TIGR04267">
    <property type="entry name" value="mod_HExxH"/>
    <property type="match status" value="1"/>
</dbReference>
<accession>A0A0S4QY65</accession>
<protein>
    <submittedName>
        <fullName evidence="1">HEXXH motif-containing protein</fullName>
    </submittedName>
</protein>
<sequence length="553" mass="60400">MAGGAHAQQELSAAAFDALAAGTDDGAPSRVLWRAERSRRRLLLRALLDQTRARAGVYGPLPSLDVAWELLEAAEARAPAEARAVLEHPTVGRWVAHVLRRLRGVAYSDTPLWVDLGYLHTVAASAAVRAGLDFVLRVPLRHRLLVLPTLGSGNVPGHGIWAVVALRHEAGRLRADPGGEICLDVTVAGAGWRPLPVLRAEYGDRVLTVALDDTDPFRQIATPARPLRLETSSVRHWEKTLAAAWEILVTRFPRQAVLLSQAPLMLAPIPNRQRFRINSASDGDAVGSISLAETNHGPWLAETLLHELAHARLGALFNLTELLVRRPGPVGYAPWRDDPRPLQGMLHGVYAFLEVTAFWRTWRRALDGAARLHADFEFALARGQVDEALRQVRVHPDLTQAGHRFVTGLVLRLESWLGEPVASEAERFAGLARHVHRTRWLLRRHTAEVVRPVPLQGLTDLCRLQLLEPREFRTRAAQAIAGATRPGDALLPADWLLVAGDLAGARGGYERAARADPADDRAVAGLAACRILEARPGPTTWDDGVGDLSGLPV</sequence>